<keyword evidence="2 6" id="KW-0288">FMN</keyword>
<comment type="caution">
    <text evidence="8">The sequence shown here is derived from an EMBL/GenBank/DDBJ whole genome shotgun (WGS) entry which is preliminary data.</text>
</comment>
<reference evidence="8" key="2">
    <citation type="submission" date="2020-09" db="EMBL/GenBank/DDBJ databases">
        <authorList>
            <person name="Sun Q."/>
            <person name="Zhou Y."/>
        </authorList>
    </citation>
    <scope>NUCLEOTIDE SEQUENCE</scope>
    <source>
        <strain evidence="8">CGMCC 1.16012</strain>
    </source>
</reference>
<comment type="function">
    <text evidence="6">Quinone reductase that provides resistance to thiol-specific stress caused by electrophilic quinones.</text>
</comment>
<evidence type="ECO:0000259" key="7">
    <source>
        <dbReference type="Pfam" id="PF02525"/>
    </source>
</evidence>
<sequence>MTTTALHIDASARKADSVTRKYTQKVLDRLNPQTVLTRDLAQTLPFIDEEWVGANFTPVDERTDQQKAKLALSDELIAELKAADVVVIGLPLYNFSLPASLKAWIDLIARAGVTFQYTESGPKGLLEGKRAIVVAASGGVPVGSPVDFATGYIRHVLGFVGITEVEIIAADQMAVDAEASIARLEADVQALAA</sequence>
<dbReference type="AlphaFoldDB" id="A0A917AGS6"/>
<dbReference type="HAMAP" id="MF_01216">
    <property type="entry name" value="Azoreductase_type1"/>
    <property type="match status" value="1"/>
</dbReference>
<evidence type="ECO:0000256" key="5">
    <source>
        <dbReference type="ARBA" id="ARBA00048542"/>
    </source>
</evidence>
<organism evidence="8 9">
    <name type="scientific">Actibacterium pelagium</name>
    <dbReference type="NCBI Taxonomy" id="2029103"/>
    <lineage>
        <taxon>Bacteria</taxon>
        <taxon>Pseudomonadati</taxon>
        <taxon>Pseudomonadota</taxon>
        <taxon>Alphaproteobacteria</taxon>
        <taxon>Rhodobacterales</taxon>
        <taxon>Roseobacteraceae</taxon>
        <taxon>Actibacterium</taxon>
    </lineage>
</organism>
<keyword evidence="9" id="KW-1185">Reference proteome</keyword>
<dbReference type="RefSeq" id="WP_095595205.1">
    <property type="nucleotide sequence ID" value="NZ_BMKN01000002.1"/>
</dbReference>
<evidence type="ECO:0000313" key="9">
    <source>
        <dbReference type="Proteomes" id="UP000606730"/>
    </source>
</evidence>
<dbReference type="GO" id="GO:0016655">
    <property type="term" value="F:oxidoreductase activity, acting on NAD(P)H, quinone or similar compound as acceptor"/>
    <property type="evidence" value="ECO:0007669"/>
    <property type="project" value="InterPro"/>
</dbReference>
<dbReference type="Pfam" id="PF02525">
    <property type="entry name" value="Flavodoxin_2"/>
    <property type="match status" value="1"/>
</dbReference>
<gene>
    <name evidence="6 8" type="primary">azoR</name>
    <name evidence="8" type="ORF">GCM10011517_19310</name>
</gene>
<feature type="domain" description="Flavodoxin-like fold" evidence="7">
    <location>
        <begin position="4"/>
        <end position="191"/>
    </location>
</feature>
<evidence type="ECO:0000256" key="3">
    <source>
        <dbReference type="ARBA" id="ARBA00023002"/>
    </source>
</evidence>
<comment type="catalytic activity">
    <reaction evidence="6">
        <text>2 a quinone + NADH + H(+) = 2 a 1,4-benzosemiquinone + NAD(+)</text>
        <dbReference type="Rhea" id="RHEA:65952"/>
        <dbReference type="ChEBI" id="CHEBI:15378"/>
        <dbReference type="ChEBI" id="CHEBI:57540"/>
        <dbReference type="ChEBI" id="CHEBI:57945"/>
        <dbReference type="ChEBI" id="CHEBI:132124"/>
        <dbReference type="ChEBI" id="CHEBI:134225"/>
    </reaction>
</comment>
<dbReference type="PANTHER" id="PTHR43741:SF2">
    <property type="entry name" value="FMN-DEPENDENT NADH:QUINONE OXIDOREDUCTASE"/>
    <property type="match status" value="1"/>
</dbReference>
<dbReference type="SUPFAM" id="SSF52218">
    <property type="entry name" value="Flavoproteins"/>
    <property type="match status" value="1"/>
</dbReference>
<dbReference type="EMBL" id="BMKN01000002">
    <property type="protein sequence ID" value="GGE51714.1"/>
    <property type="molecule type" value="Genomic_DNA"/>
</dbReference>
<dbReference type="EC" id="1.6.5.-" evidence="6"/>
<dbReference type="InterPro" id="IPR029039">
    <property type="entry name" value="Flavoprotein-like_sf"/>
</dbReference>
<dbReference type="GO" id="GO:0009055">
    <property type="term" value="F:electron transfer activity"/>
    <property type="evidence" value="ECO:0007669"/>
    <property type="project" value="UniProtKB-UniRule"/>
</dbReference>
<dbReference type="EC" id="1.7.1.17" evidence="6"/>
<comment type="function">
    <text evidence="6">Also exhibits azoreductase activity. Catalyzes the reductive cleavage of the azo bond in aromatic azo compounds to the corresponding amines.</text>
</comment>
<proteinExistence type="inferred from homology"/>
<comment type="catalytic activity">
    <reaction evidence="5">
        <text>N,N-dimethyl-1,4-phenylenediamine + anthranilate + 2 NAD(+) = 2-(4-dimethylaminophenyl)diazenylbenzoate + 2 NADH + 2 H(+)</text>
        <dbReference type="Rhea" id="RHEA:55872"/>
        <dbReference type="ChEBI" id="CHEBI:15378"/>
        <dbReference type="ChEBI" id="CHEBI:15783"/>
        <dbReference type="ChEBI" id="CHEBI:16567"/>
        <dbReference type="ChEBI" id="CHEBI:57540"/>
        <dbReference type="ChEBI" id="CHEBI:57945"/>
        <dbReference type="ChEBI" id="CHEBI:71579"/>
        <dbReference type="EC" id="1.7.1.17"/>
    </reaction>
    <physiologicalReaction direction="right-to-left" evidence="5">
        <dbReference type="Rhea" id="RHEA:55874"/>
    </physiologicalReaction>
</comment>
<evidence type="ECO:0000256" key="6">
    <source>
        <dbReference type="HAMAP-Rule" id="MF_01216"/>
    </source>
</evidence>
<comment type="cofactor">
    <cofactor evidence="6">
        <name>FMN</name>
        <dbReference type="ChEBI" id="CHEBI:58210"/>
    </cofactor>
    <text evidence="6">Binds 1 FMN per subunit.</text>
</comment>
<dbReference type="Gene3D" id="3.40.50.360">
    <property type="match status" value="1"/>
</dbReference>
<comment type="subunit">
    <text evidence="6">Homodimer.</text>
</comment>
<dbReference type="InterPro" id="IPR050104">
    <property type="entry name" value="FMN-dep_NADH:Q_OxRdtase_AzoR1"/>
</dbReference>
<dbReference type="GO" id="GO:0010181">
    <property type="term" value="F:FMN binding"/>
    <property type="evidence" value="ECO:0007669"/>
    <property type="project" value="UniProtKB-UniRule"/>
</dbReference>
<name>A0A917AGS6_9RHOB</name>
<evidence type="ECO:0000256" key="4">
    <source>
        <dbReference type="ARBA" id="ARBA00023027"/>
    </source>
</evidence>
<feature type="binding site" evidence="6">
    <location>
        <position position="11"/>
    </location>
    <ligand>
        <name>FMN</name>
        <dbReference type="ChEBI" id="CHEBI:58210"/>
    </ligand>
</feature>
<dbReference type="InterPro" id="IPR023048">
    <property type="entry name" value="NADH:quinone_OxRdtase_FMN_depd"/>
</dbReference>
<comment type="caution">
    <text evidence="6">Lacks conserved residue(s) required for the propagation of feature annotation.</text>
</comment>
<protein>
    <recommendedName>
        <fullName evidence="6">FMN dependent NADH:quinone oxidoreductase</fullName>
        <ecNumber evidence="6">1.6.5.-</ecNumber>
    </recommendedName>
    <alternativeName>
        <fullName evidence="6">Azo-dye reductase</fullName>
    </alternativeName>
    <alternativeName>
        <fullName evidence="6">FMN-dependent NADH-azo compound oxidoreductase</fullName>
    </alternativeName>
    <alternativeName>
        <fullName evidence="6">FMN-dependent NADH-azoreductase</fullName>
        <ecNumber evidence="6">1.7.1.17</ecNumber>
    </alternativeName>
</protein>
<dbReference type="InterPro" id="IPR003680">
    <property type="entry name" value="Flavodoxin_fold"/>
</dbReference>
<accession>A0A917AGS6</accession>
<dbReference type="Proteomes" id="UP000606730">
    <property type="component" value="Unassembled WGS sequence"/>
</dbReference>
<dbReference type="PANTHER" id="PTHR43741">
    <property type="entry name" value="FMN-DEPENDENT NADH-AZOREDUCTASE 1"/>
    <property type="match status" value="1"/>
</dbReference>
<evidence type="ECO:0000256" key="1">
    <source>
        <dbReference type="ARBA" id="ARBA00022630"/>
    </source>
</evidence>
<reference evidence="8" key="1">
    <citation type="journal article" date="2014" name="Int. J. Syst. Evol. Microbiol.">
        <title>Complete genome sequence of Corynebacterium casei LMG S-19264T (=DSM 44701T), isolated from a smear-ripened cheese.</title>
        <authorList>
            <consortium name="US DOE Joint Genome Institute (JGI-PGF)"/>
            <person name="Walter F."/>
            <person name="Albersmeier A."/>
            <person name="Kalinowski J."/>
            <person name="Ruckert C."/>
        </authorList>
    </citation>
    <scope>NUCLEOTIDE SEQUENCE</scope>
    <source>
        <strain evidence="8">CGMCC 1.16012</strain>
    </source>
</reference>
<evidence type="ECO:0000256" key="2">
    <source>
        <dbReference type="ARBA" id="ARBA00022643"/>
    </source>
</evidence>
<keyword evidence="1 6" id="KW-0285">Flavoprotein</keyword>
<dbReference type="GO" id="GO:0016652">
    <property type="term" value="F:oxidoreductase activity, acting on NAD(P)H as acceptor"/>
    <property type="evidence" value="ECO:0007669"/>
    <property type="project" value="UniProtKB-UniRule"/>
</dbReference>
<keyword evidence="4 6" id="KW-0520">NAD</keyword>
<comment type="similarity">
    <text evidence="6">Belongs to the azoreductase type 1 family.</text>
</comment>
<evidence type="ECO:0000313" key="8">
    <source>
        <dbReference type="EMBL" id="GGE51714.1"/>
    </source>
</evidence>
<keyword evidence="3 6" id="KW-0560">Oxidoreductase</keyword>
<dbReference type="OrthoDB" id="9787136at2"/>